<sequence>MRNKKILLLMISIVLTIITITTVVYANEITVNENNLNVRGGPGTSFGVVGQVHKDETYSIVEIQDDWIKIQFEDITGWVTSEFVTVSGQSETVEEIESNHEITILQNNTHIRNEPTTDSDIIHFAKVDTVFSVIGESNSWYHIQNDDISGYVLKSFVEKSVVNNQSSGIKNKTIVLDAGHGGRDVGAIGATGSYEKDLTLKTSLILAEELTNLGAKVILTRSDDEFIPLESRSAVSNNAIADAFISIHYNSTPELPNVTGINTYYYYDHSIDLANHVQNEIIQQTETRDRGIAFGDYLVIRTNMVPSLLLELGFVSNEESEQLLLTNAYQTKLVTGIVNGLVKYFEK</sequence>
<dbReference type="PANTHER" id="PTHR30404">
    <property type="entry name" value="N-ACETYLMURAMOYL-L-ALANINE AMIDASE"/>
    <property type="match status" value="1"/>
</dbReference>
<dbReference type="GO" id="GO:0071555">
    <property type="term" value="P:cell wall organization"/>
    <property type="evidence" value="ECO:0007669"/>
    <property type="project" value="UniProtKB-KW"/>
</dbReference>
<dbReference type="Pfam" id="PF01520">
    <property type="entry name" value="Amidase_3"/>
    <property type="match status" value="1"/>
</dbReference>
<dbReference type="SMART" id="SM00287">
    <property type="entry name" value="SH3b"/>
    <property type="match status" value="2"/>
</dbReference>
<name>A0A1M5DI33_9BACI</name>
<reference evidence="4 5" key="1">
    <citation type="submission" date="2016-11" db="EMBL/GenBank/DDBJ databases">
        <authorList>
            <person name="Jaros S."/>
            <person name="Januszkiewicz K."/>
            <person name="Wedrychowicz H."/>
        </authorList>
    </citation>
    <scope>NUCLEOTIDE SEQUENCE [LARGE SCALE GENOMIC DNA]</scope>
    <source>
        <strain evidence="4 5">IBRC-M 10683</strain>
    </source>
</reference>
<dbReference type="CDD" id="cd02696">
    <property type="entry name" value="MurNAc-LAA"/>
    <property type="match status" value="1"/>
</dbReference>
<evidence type="ECO:0000259" key="3">
    <source>
        <dbReference type="PROSITE" id="PS51781"/>
    </source>
</evidence>
<dbReference type="Gene3D" id="3.40.630.40">
    <property type="entry name" value="Zn-dependent exopeptidases"/>
    <property type="match status" value="1"/>
</dbReference>
<gene>
    <name evidence="4" type="ORF">SAMN05216225_100261</name>
</gene>
<dbReference type="InterPro" id="IPR017293">
    <property type="entry name" value="N-acetylmuramoyl-L-ala_amidase"/>
</dbReference>
<dbReference type="EMBL" id="FQVW01000002">
    <property type="protein sequence ID" value="SHF66412.1"/>
    <property type="molecule type" value="Genomic_DNA"/>
</dbReference>
<dbReference type="GO" id="GO:0009253">
    <property type="term" value="P:peptidoglycan catabolic process"/>
    <property type="evidence" value="ECO:0007669"/>
    <property type="project" value="InterPro"/>
</dbReference>
<dbReference type="Proteomes" id="UP000183988">
    <property type="component" value="Unassembled WGS sequence"/>
</dbReference>
<keyword evidence="2" id="KW-0961">Cell wall biogenesis/degradation</keyword>
<dbReference type="SUPFAM" id="SSF53187">
    <property type="entry name" value="Zn-dependent exopeptidases"/>
    <property type="match status" value="1"/>
</dbReference>
<evidence type="ECO:0000256" key="2">
    <source>
        <dbReference type="ARBA" id="ARBA00023316"/>
    </source>
</evidence>
<dbReference type="PANTHER" id="PTHR30404:SF0">
    <property type="entry name" value="N-ACETYLMURAMOYL-L-ALANINE AMIDASE AMIC"/>
    <property type="match status" value="1"/>
</dbReference>
<keyword evidence="5" id="KW-1185">Reference proteome</keyword>
<organism evidence="4 5">
    <name type="scientific">Ornithinibacillus halophilus</name>
    <dbReference type="NCBI Taxonomy" id="930117"/>
    <lineage>
        <taxon>Bacteria</taxon>
        <taxon>Bacillati</taxon>
        <taxon>Bacillota</taxon>
        <taxon>Bacilli</taxon>
        <taxon>Bacillales</taxon>
        <taxon>Bacillaceae</taxon>
        <taxon>Ornithinibacillus</taxon>
    </lineage>
</organism>
<dbReference type="STRING" id="930117.SAMN05216225_100261"/>
<evidence type="ECO:0000313" key="5">
    <source>
        <dbReference type="Proteomes" id="UP000183988"/>
    </source>
</evidence>
<dbReference type="RefSeq" id="WP_072887793.1">
    <property type="nucleotide sequence ID" value="NZ_FQVW01000002.1"/>
</dbReference>
<protein>
    <submittedName>
        <fullName evidence="4">N-acetylmuramoyl-L-alanine amidase</fullName>
    </submittedName>
</protein>
<dbReference type="Gene3D" id="2.30.30.40">
    <property type="entry name" value="SH3 Domains"/>
    <property type="match status" value="2"/>
</dbReference>
<dbReference type="Pfam" id="PF08239">
    <property type="entry name" value="SH3_3"/>
    <property type="match status" value="2"/>
</dbReference>
<dbReference type="SMART" id="SM00646">
    <property type="entry name" value="Ami_3"/>
    <property type="match status" value="1"/>
</dbReference>
<dbReference type="PROSITE" id="PS51781">
    <property type="entry name" value="SH3B"/>
    <property type="match status" value="1"/>
</dbReference>
<dbReference type="InterPro" id="IPR003646">
    <property type="entry name" value="SH3-like_bac-type"/>
</dbReference>
<accession>A0A1M5DI33</accession>
<dbReference type="InterPro" id="IPR002508">
    <property type="entry name" value="MurNAc-LAA_cat"/>
</dbReference>
<dbReference type="OrthoDB" id="9806267at2"/>
<evidence type="ECO:0000313" key="4">
    <source>
        <dbReference type="EMBL" id="SHF66412.1"/>
    </source>
</evidence>
<evidence type="ECO:0000256" key="1">
    <source>
        <dbReference type="ARBA" id="ARBA00022801"/>
    </source>
</evidence>
<dbReference type="PIRSF" id="PIRSF037846">
    <property type="entry name" value="Autolysin_YrvJ_prd"/>
    <property type="match status" value="1"/>
</dbReference>
<dbReference type="GO" id="GO:0008745">
    <property type="term" value="F:N-acetylmuramoyl-L-alanine amidase activity"/>
    <property type="evidence" value="ECO:0007669"/>
    <property type="project" value="InterPro"/>
</dbReference>
<dbReference type="GO" id="GO:0030288">
    <property type="term" value="C:outer membrane-bounded periplasmic space"/>
    <property type="evidence" value="ECO:0007669"/>
    <property type="project" value="TreeGrafter"/>
</dbReference>
<feature type="domain" description="SH3b" evidence="3">
    <location>
        <begin position="26"/>
        <end position="88"/>
    </location>
</feature>
<dbReference type="InterPro" id="IPR050695">
    <property type="entry name" value="N-acetylmuramoyl_amidase_3"/>
</dbReference>
<dbReference type="AlphaFoldDB" id="A0A1M5DI33"/>
<proteinExistence type="predicted"/>
<keyword evidence="1" id="KW-0378">Hydrolase</keyword>